<dbReference type="OrthoDB" id="428480at2759"/>
<dbReference type="AlphaFoldDB" id="A0A9D5H2V1"/>
<protein>
    <recommendedName>
        <fullName evidence="4">Secreted protein</fullName>
    </recommendedName>
</protein>
<evidence type="ECO:0000256" key="1">
    <source>
        <dbReference type="SAM" id="SignalP"/>
    </source>
</evidence>
<reference evidence="2 3" key="1">
    <citation type="journal article" date="2022" name="Hortic Res">
        <title>The genome of Dioscorea zingiberensis sheds light on the biosynthesis, origin and evolution of the medicinally important diosgenin saponins.</title>
        <authorList>
            <person name="Li Y."/>
            <person name="Tan C."/>
            <person name="Li Z."/>
            <person name="Guo J."/>
            <person name="Li S."/>
            <person name="Chen X."/>
            <person name="Wang C."/>
            <person name="Dai X."/>
            <person name="Yang H."/>
            <person name="Song W."/>
            <person name="Hou L."/>
            <person name="Xu J."/>
            <person name="Tong Z."/>
            <person name="Xu A."/>
            <person name="Yuan X."/>
            <person name="Wang W."/>
            <person name="Yang Q."/>
            <person name="Chen L."/>
            <person name="Sun Z."/>
            <person name="Wang K."/>
            <person name="Pan B."/>
            <person name="Chen J."/>
            <person name="Bao Y."/>
            <person name="Liu F."/>
            <person name="Qi X."/>
            <person name="Gang D.R."/>
            <person name="Wen J."/>
            <person name="Li J."/>
        </authorList>
    </citation>
    <scope>NUCLEOTIDE SEQUENCE [LARGE SCALE GENOMIC DNA]</scope>
    <source>
        <strain evidence="2">Dzin_1.0</strain>
    </source>
</reference>
<feature type="chain" id="PRO_5038737400" description="Secreted protein" evidence="1">
    <location>
        <begin position="20"/>
        <end position="96"/>
    </location>
</feature>
<dbReference type="Proteomes" id="UP001085076">
    <property type="component" value="Unassembled WGS sequence"/>
</dbReference>
<dbReference type="EMBL" id="JAGGNH010000040">
    <property type="protein sequence ID" value="KAJ0961141.1"/>
    <property type="molecule type" value="Genomic_DNA"/>
</dbReference>
<evidence type="ECO:0008006" key="4">
    <source>
        <dbReference type="Google" id="ProtNLM"/>
    </source>
</evidence>
<comment type="caution">
    <text evidence="2">The sequence shown here is derived from an EMBL/GenBank/DDBJ whole genome shotgun (WGS) entry which is preliminary data.</text>
</comment>
<evidence type="ECO:0000313" key="2">
    <source>
        <dbReference type="EMBL" id="KAJ0961141.1"/>
    </source>
</evidence>
<accession>A0A9D5H2V1</accession>
<proteinExistence type="predicted"/>
<name>A0A9D5H2V1_9LILI</name>
<gene>
    <name evidence="2" type="ORF">J5N97_000891</name>
</gene>
<evidence type="ECO:0000313" key="3">
    <source>
        <dbReference type="Proteomes" id="UP001085076"/>
    </source>
</evidence>
<keyword evidence="1" id="KW-0732">Signal</keyword>
<feature type="signal peptide" evidence="1">
    <location>
        <begin position="1"/>
        <end position="19"/>
    </location>
</feature>
<keyword evidence="3" id="KW-1185">Reference proteome</keyword>
<organism evidence="2 3">
    <name type="scientific">Dioscorea zingiberensis</name>
    <dbReference type="NCBI Taxonomy" id="325984"/>
    <lineage>
        <taxon>Eukaryota</taxon>
        <taxon>Viridiplantae</taxon>
        <taxon>Streptophyta</taxon>
        <taxon>Embryophyta</taxon>
        <taxon>Tracheophyta</taxon>
        <taxon>Spermatophyta</taxon>
        <taxon>Magnoliopsida</taxon>
        <taxon>Liliopsida</taxon>
        <taxon>Dioscoreales</taxon>
        <taxon>Dioscoreaceae</taxon>
        <taxon>Dioscorea</taxon>
    </lineage>
</organism>
<sequence length="96" mass="11217">MMRCTMVLMNLISCPFLQSGDPMYGHIEATTVYGALHAFQASYKFETFSQLCNLNFKTRAVELHAAPWDIYDQPWFSYRELLIESQLLLRVSRVNF</sequence>